<dbReference type="Proteomes" id="UP000637643">
    <property type="component" value="Unassembled WGS sequence"/>
</dbReference>
<keyword evidence="3" id="KW-1185">Reference proteome</keyword>
<reference evidence="2" key="1">
    <citation type="journal article" date="2014" name="Int. J. Syst. Evol. Microbiol.">
        <title>Complete genome sequence of Corynebacterium casei LMG S-19264T (=DSM 44701T), isolated from a smear-ripened cheese.</title>
        <authorList>
            <consortium name="US DOE Joint Genome Institute (JGI-PGF)"/>
            <person name="Walter F."/>
            <person name="Albersmeier A."/>
            <person name="Kalinowski J."/>
            <person name="Ruckert C."/>
        </authorList>
    </citation>
    <scope>NUCLEOTIDE SEQUENCE</scope>
    <source>
        <strain evidence="2">CGMCC 1.16134</strain>
    </source>
</reference>
<dbReference type="Pfam" id="PF00561">
    <property type="entry name" value="Abhydrolase_1"/>
    <property type="match status" value="1"/>
</dbReference>
<reference evidence="2" key="2">
    <citation type="submission" date="2020-09" db="EMBL/GenBank/DDBJ databases">
        <authorList>
            <person name="Sun Q."/>
            <person name="Zhou Y."/>
        </authorList>
    </citation>
    <scope>NUCLEOTIDE SEQUENCE</scope>
    <source>
        <strain evidence="2">CGMCC 1.16134</strain>
    </source>
</reference>
<dbReference type="PANTHER" id="PTHR43798">
    <property type="entry name" value="MONOACYLGLYCEROL LIPASE"/>
    <property type="match status" value="1"/>
</dbReference>
<gene>
    <name evidence="2" type="ORF">GCM10010912_65100</name>
</gene>
<dbReference type="GO" id="GO:0016020">
    <property type="term" value="C:membrane"/>
    <property type="evidence" value="ECO:0007669"/>
    <property type="project" value="TreeGrafter"/>
</dbReference>
<dbReference type="PRINTS" id="PR00111">
    <property type="entry name" value="ABHYDROLASE"/>
</dbReference>
<evidence type="ECO:0000313" key="3">
    <source>
        <dbReference type="Proteomes" id="UP000637643"/>
    </source>
</evidence>
<name>A0A917FWI6_9BACL</name>
<dbReference type="InterPro" id="IPR050266">
    <property type="entry name" value="AB_hydrolase_sf"/>
</dbReference>
<dbReference type="Gene3D" id="3.40.50.1820">
    <property type="entry name" value="alpha/beta hydrolase"/>
    <property type="match status" value="1"/>
</dbReference>
<protein>
    <recommendedName>
        <fullName evidence="1">AB hydrolase-1 domain-containing protein</fullName>
    </recommendedName>
</protein>
<dbReference type="RefSeq" id="WP_189032150.1">
    <property type="nucleotide sequence ID" value="NZ_BMKR01000054.1"/>
</dbReference>
<comment type="caution">
    <text evidence="2">The sequence shown here is derived from an EMBL/GenBank/DDBJ whole genome shotgun (WGS) entry which is preliminary data.</text>
</comment>
<dbReference type="InterPro" id="IPR029058">
    <property type="entry name" value="AB_hydrolase_fold"/>
</dbReference>
<evidence type="ECO:0000313" key="2">
    <source>
        <dbReference type="EMBL" id="GGG11642.1"/>
    </source>
</evidence>
<dbReference type="InterPro" id="IPR000073">
    <property type="entry name" value="AB_hydrolase_1"/>
</dbReference>
<feature type="domain" description="AB hydrolase-1" evidence="1">
    <location>
        <begin position="26"/>
        <end position="141"/>
    </location>
</feature>
<dbReference type="EMBL" id="BMKR01000054">
    <property type="protein sequence ID" value="GGG11642.1"/>
    <property type="molecule type" value="Genomic_DNA"/>
</dbReference>
<dbReference type="AlphaFoldDB" id="A0A917FWI6"/>
<accession>A0A917FWI6</accession>
<evidence type="ECO:0000259" key="1">
    <source>
        <dbReference type="Pfam" id="PF00561"/>
    </source>
</evidence>
<sequence length="249" mass="27357">MKPIAKNKIKTLHGTFEYALSVKGSPAVILINGGGGPIEGWHKIFHELAKEFTILAYNRLGVGKSDKPTGPQHGTAVVTSLKQLLDDIELPPPYLLVGHSLGGLYANLFARYFPDQIAGVVLLEASHPLDLAINDTQPALIRNLNRFLGIFDALSPSKKWDEVHFVKETATQIEQAGPFPDKPLFVVSGTNKPPLMPKHALEIRSKNQLDLVQLSKHGKQVLATRSGHFPQFSEPDLVIQTIRDCIHST</sequence>
<dbReference type="SUPFAM" id="SSF53474">
    <property type="entry name" value="alpha/beta-Hydrolases"/>
    <property type="match status" value="1"/>
</dbReference>
<organism evidence="2 3">
    <name type="scientific">Paenibacillus albidus</name>
    <dbReference type="NCBI Taxonomy" id="2041023"/>
    <lineage>
        <taxon>Bacteria</taxon>
        <taxon>Bacillati</taxon>
        <taxon>Bacillota</taxon>
        <taxon>Bacilli</taxon>
        <taxon>Bacillales</taxon>
        <taxon>Paenibacillaceae</taxon>
        <taxon>Paenibacillus</taxon>
    </lineage>
</organism>
<dbReference type="PANTHER" id="PTHR43798:SF33">
    <property type="entry name" value="HYDROLASE, PUTATIVE (AFU_ORTHOLOGUE AFUA_2G14860)-RELATED"/>
    <property type="match status" value="1"/>
</dbReference>
<proteinExistence type="predicted"/>